<dbReference type="PANTHER" id="PTHR23213:SF177">
    <property type="entry name" value="FORMIN-LIKE PROTEIN 11"/>
    <property type="match status" value="1"/>
</dbReference>
<dbReference type="KEGG" id="atr:18429054"/>
<keyword evidence="7" id="KW-1185">Reference proteome</keyword>
<keyword evidence="4" id="KW-0812">Transmembrane</keyword>
<keyword evidence="4" id="KW-0472">Membrane</keyword>
<dbReference type="SUPFAM" id="SSF101447">
    <property type="entry name" value="Formin homology 2 domain (FH2 domain)"/>
    <property type="match status" value="1"/>
</dbReference>
<feature type="compositionally biased region" description="Basic and acidic residues" evidence="3">
    <location>
        <begin position="213"/>
        <end position="241"/>
    </location>
</feature>
<keyword evidence="4" id="KW-1133">Transmembrane helix</keyword>
<dbReference type="STRING" id="13333.W1P018"/>
<dbReference type="Gramene" id="ERN00979">
    <property type="protein sequence ID" value="ERN00979"/>
    <property type="gene ID" value="AMTR_s00002p00097480"/>
</dbReference>
<feature type="region of interest" description="Disordered" evidence="3">
    <location>
        <begin position="365"/>
        <end position="394"/>
    </location>
</feature>
<evidence type="ECO:0000256" key="2">
    <source>
        <dbReference type="RuleBase" id="RU361260"/>
    </source>
</evidence>
<dbReference type="PANTHER" id="PTHR23213">
    <property type="entry name" value="FORMIN-RELATED"/>
    <property type="match status" value="1"/>
</dbReference>
<dbReference type="InterPro" id="IPR042201">
    <property type="entry name" value="FH2_Formin_sf"/>
</dbReference>
<dbReference type="GO" id="GO:0030036">
    <property type="term" value="P:actin cytoskeleton organization"/>
    <property type="evidence" value="ECO:0000318"/>
    <property type="project" value="GO_Central"/>
</dbReference>
<dbReference type="HOGENOM" id="CLU_007699_2_0_1"/>
<dbReference type="Gene3D" id="1.20.58.2220">
    <property type="entry name" value="Formin, FH2 domain"/>
    <property type="match status" value="1"/>
</dbReference>
<feature type="region of interest" description="Disordered" evidence="3">
    <location>
        <begin position="149"/>
        <end position="175"/>
    </location>
</feature>
<evidence type="ECO:0000259" key="5">
    <source>
        <dbReference type="PROSITE" id="PS51444"/>
    </source>
</evidence>
<dbReference type="AlphaFoldDB" id="W1P018"/>
<dbReference type="OrthoDB" id="1668162at2759"/>
<feature type="compositionally biased region" description="Low complexity" evidence="3">
    <location>
        <begin position="457"/>
        <end position="496"/>
    </location>
</feature>
<feature type="region of interest" description="Disordered" evidence="3">
    <location>
        <begin position="411"/>
        <end position="543"/>
    </location>
</feature>
<sequence>MGITAFEEGSERVDIEIQKVSGVDDNERMGVLERFRFLFGLGVPETGNSGHVRRGFSPAPSPMEAAPPKVAESPSPRPPFKAKRKTHHPQLSSSRIQPHSLEVPRKRKENGARIRRIVIALVVSLGSSLAIFALVILFCYRFRRGHRNPRSGRALMASSERSKNKRSSNPMNSVNKVSFDPGPELFFLDTLGSFGDRASSGFKRSPDPVNVLTHERGTQEREMHERKIHERELSSPSHEDTSSMEQPEGCKFNDNHDPLIVNEILPMESLPSDDESFHSVCESHPSDRCFPRNVEVNSAASSSFSSPRHPSSLSVTPRPSPPSSPTLSKKTQSEPFVCLPKVNPVHKFLEPNSSETCKVLDLTPANSSKKPILPDAVTTEITPPSSILIPDESLSEPLKREISSSIIIESSPSFSHSNSKETPQSPAVSSSVDLNFSSSSPLSSPSQSIEQTPTPHPLNQNSPPSHSHSKSNVPPPFTQSLSPSSMSSFSSPTKSFGQKQSTATPPKPPPPPLPPRFIPPIKKGNNPPPPCPPLQFTPLGKDGIPLPKLKPLHWDKVRAPTDRSMVWDRLKPGSFELDEEMMESLFGYNLQSAVRNEEGKNKSSSPNKHVLDPKRLQNITILSKALNASPEEACNALIQGDGLLAEHLVAMAKMAPTKEEEEKILNYKGDVSNLSVAEKFVKAIVNVPSAFARIEAMLYRETFEDEVVYLTKSFAMLEEACKELRSSHLFLKLLEAVLKTGNRMNVGTIRGGAKAFKLDALLKLADIKGTDGKTTLLHFVVLEMTKSGGLNKMTENNDLERENGCEENEDDQRSILGLDLISGLSTELCNVKKTAGIDLDALASSVSKLSEGMQKLKQLTMSMEERSSRFVESMSSFMGHAEIKIKELKECEDRVMSLVREITEYFHGDLGRDETNPLRIFVIVRDFLGTLDHVCKEVKSSKHYNQKSRYAATPFKLISKSGPVRNCKGTEV</sequence>
<comment type="similarity">
    <text evidence="1">Belongs to the formin-like family. Class-I subfamily.</text>
</comment>
<feature type="compositionally biased region" description="Pro residues" evidence="3">
    <location>
        <begin position="526"/>
        <end position="535"/>
    </location>
</feature>
<feature type="domain" description="FH2" evidence="5">
    <location>
        <begin position="539"/>
        <end position="957"/>
    </location>
</feature>
<feature type="compositionally biased region" description="Low complexity" evidence="3">
    <location>
        <begin position="300"/>
        <end position="317"/>
    </location>
</feature>
<feature type="transmembrane region" description="Helical" evidence="4">
    <location>
        <begin position="117"/>
        <end position="138"/>
    </location>
</feature>
<evidence type="ECO:0000256" key="1">
    <source>
        <dbReference type="ARBA" id="ARBA00025793"/>
    </source>
</evidence>
<dbReference type="PROSITE" id="PS51444">
    <property type="entry name" value="FH2"/>
    <property type="match status" value="1"/>
</dbReference>
<dbReference type="Pfam" id="PF02181">
    <property type="entry name" value="FH2"/>
    <property type="match status" value="1"/>
</dbReference>
<feature type="region of interest" description="Disordered" evidence="3">
    <location>
        <begin position="300"/>
        <end position="332"/>
    </location>
</feature>
<dbReference type="InterPro" id="IPR015425">
    <property type="entry name" value="FH2_Formin"/>
</dbReference>
<protein>
    <recommendedName>
        <fullName evidence="2">Formin-like protein</fullName>
    </recommendedName>
</protein>
<dbReference type="GO" id="GO:0045010">
    <property type="term" value="P:actin nucleation"/>
    <property type="evidence" value="ECO:0007669"/>
    <property type="project" value="InterPro"/>
</dbReference>
<evidence type="ECO:0000313" key="7">
    <source>
        <dbReference type="Proteomes" id="UP000017836"/>
    </source>
</evidence>
<feature type="compositionally biased region" description="Pro residues" evidence="3">
    <location>
        <begin position="505"/>
        <end position="518"/>
    </location>
</feature>
<feature type="compositionally biased region" description="Low complexity" evidence="3">
    <location>
        <begin position="428"/>
        <end position="448"/>
    </location>
</feature>
<dbReference type="Proteomes" id="UP000017836">
    <property type="component" value="Unassembled WGS sequence"/>
</dbReference>
<dbReference type="InterPro" id="IPR027643">
    <property type="entry name" value="Formin-like_plant"/>
</dbReference>
<proteinExistence type="inferred from homology"/>
<dbReference type="GO" id="GO:0005856">
    <property type="term" value="C:cytoskeleton"/>
    <property type="evidence" value="ECO:0000318"/>
    <property type="project" value="GO_Central"/>
</dbReference>
<reference evidence="7" key="1">
    <citation type="journal article" date="2013" name="Science">
        <title>The Amborella genome and the evolution of flowering plants.</title>
        <authorList>
            <consortium name="Amborella Genome Project"/>
        </authorList>
    </citation>
    <scope>NUCLEOTIDE SEQUENCE [LARGE SCALE GENOMIC DNA]</scope>
</reference>
<evidence type="ECO:0000313" key="6">
    <source>
        <dbReference type="EMBL" id="ERN00979.1"/>
    </source>
</evidence>
<organism evidence="6 7">
    <name type="scientific">Amborella trichopoda</name>
    <dbReference type="NCBI Taxonomy" id="13333"/>
    <lineage>
        <taxon>Eukaryota</taxon>
        <taxon>Viridiplantae</taxon>
        <taxon>Streptophyta</taxon>
        <taxon>Embryophyta</taxon>
        <taxon>Tracheophyta</taxon>
        <taxon>Spermatophyta</taxon>
        <taxon>Magnoliopsida</taxon>
        <taxon>Amborellales</taxon>
        <taxon>Amborellaceae</taxon>
        <taxon>Amborella</taxon>
    </lineage>
</organism>
<name>W1P018_AMBTC</name>
<evidence type="ECO:0000256" key="4">
    <source>
        <dbReference type="SAM" id="Phobius"/>
    </source>
</evidence>
<feature type="region of interest" description="Disordered" evidence="3">
    <location>
        <begin position="199"/>
        <end position="256"/>
    </location>
</feature>
<dbReference type="EMBL" id="KI394767">
    <property type="protein sequence ID" value="ERN00979.1"/>
    <property type="molecule type" value="Genomic_DNA"/>
</dbReference>
<dbReference type="GO" id="GO:0051015">
    <property type="term" value="F:actin filament binding"/>
    <property type="evidence" value="ECO:0000318"/>
    <property type="project" value="GO_Central"/>
</dbReference>
<accession>W1P018</accession>
<dbReference type="OMA" id="PEDCHSS"/>
<gene>
    <name evidence="6" type="ORF">AMTR_s00002p00097480</name>
</gene>
<dbReference type="eggNOG" id="KOG1922">
    <property type="taxonomic scope" value="Eukaryota"/>
</dbReference>
<evidence type="ECO:0000256" key="3">
    <source>
        <dbReference type="SAM" id="MobiDB-lite"/>
    </source>
</evidence>
<dbReference type="SMART" id="SM00498">
    <property type="entry name" value="FH2"/>
    <property type="match status" value="1"/>
</dbReference>
<feature type="region of interest" description="Disordered" evidence="3">
    <location>
        <begin position="49"/>
        <end position="108"/>
    </location>
</feature>